<name>A0ACC0VIM1_9STRA</name>
<sequence length="290" mass="33521">MLCVFALLYLPDILTNIVQVANEQRLKLPAELYSEECRLFVDQCLTIDPDKRPSADMLLQHPFLHKYTAEETLAEWTAFIGQVHLCEERVSDLESLGDAVYRHMYEHSVKFSHMPQSCYLKHMRYFPRVQSDNGVSFVSQATPMFSRRQICLQPVQMSTRNKSPTVLAIANSLQLGLANYLDLPVHLVHEKFEEVGEISLKDQYISWLTQPHMFIAETDKLLENYCYSPQSWTASPGISRRQQFGIGTDSPQCTPREKGSFWRKLQKSMAKIGSSKRRKERERRRSTAAL</sequence>
<dbReference type="Proteomes" id="UP001163321">
    <property type="component" value="Chromosome 9"/>
</dbReference>
<evidence type="ECO:0000313" key="2">
    <source>
        <dbReference type="Proteomes" id="UP001163321"/>
    </source>
</evidence>
<dbReference type="EMBL" id="CM047588">
    <property type="protein sequence ID" value="KAI9905713.1"/>
    <property type="molecule type" value="Genomic_DNA"/>
</dbReference>
<organism evidence="1 2">
    <name type="scientific">Peronosclerospora sorghi</name>
    <dbReference type="NCBI Taxonomy" id="230839"/>
    <lineage>
        <taxon>Eukaryota</taxon>
        <taxon>Sar</taxon>
        <taxon>Stramenopiles</taxon>
        <taxon>Oomycota</taxon>
        <taxon>Peronosporomycetes</taxon>
        <taxon>Peronosporales</taxon>
        <taxon>Peronosporaceae</taxon>
        <taxon>Peronosclerospora</taxon>
    </lineage>
</organism>
<comment type="caution">
    <text evidence="1">The sequence shown here is derived from an EMBL/GenBank/DDBJ whole genome shotgun (WGS) entry which is preliminary data.</text>
</comment>
<keyword evidence="2" id="KW-1185">Reference proteome</keyword>
<reference evidence="1 2" key="1">
    <citation type="journal article" date="2022" name="bioRxiv">
        <title>The genome of the oomycete Peronosclerospora sorghi, a cosmopolitan pathogen of maize and sorghum, is inflated with dispersed pseudogenes.</title>
        <authorList>
            <person name="Fletcher K."/>
            <person name="Martin F."/>
            <person name="Isakeit T."/>
            <person name="Cavanaugh K."/>
            <person name="Magill C."/>
            <person name="Michelmore R."/>
        </authorList>
    </citation>
    <scope>NUCLEOTIDE SEQUENCE [LARGE SCALE GENOMIC DNA]</scope>
    <source>
        <strain evidence="1">P6</strain>
    </source>
</reference>
<gene>
    <name evidence="1" type="ORF">PsorP6_013721</name>
</gene>
<accession>A0ACC0VIM1</accession>
<protein>
    <submittedName>
        <fullName evidence="1">Uncharacterized protein</fullName>
    </submittedName>
</protein>
<evidence type="ECO:0000313" key="1">
    <source>
        <dbReference type="EMBL" id="KAI9905713.1"/>
    </source>
</evidence>
<proteinExistence type="predicted"/>